<dbReference type="RefSeq" id="WP_162050419.1">
    <property type="nucleotide sequence ID" value="NZ_AP019011.1"/>
</dbReference>
<evidence type="ECO:0000313" key="11">
    <source>
        <dbReference type="Proteomes" id="UP000463961"/>
    </source>
</evidence>
<dbReference type="InterPro" id="IPR025121">
    <property type="entry name" value="GTPase_HflX_N"/>
</dbReference>
<dbReference type="PANTHER" id="PTHR10229:SF0">
    <property type="entry name" value="GTP-BINDING PROTEIN 6-RELATED"/>
    <property type="match status" value="1"/>
</dbReference>
<dbReference type="Pfam" id="PF16360">
    <property type="entry name" value="GTP-bdg_M"/>
    <property type="match status" value="1"/>
</dbReference>
<evidence type="ECO:0000256" key="9">
    <source>
        <dbReference type="SAM" id="MobiDB-lite"/>
    </source>
</evidence>
<dbReference type="Pfam" id="PF13167">
    <property type="entry name" value="GTP-bdg_N"/>
    <property type="match status" value="1"/>
</dbReference>
<gene>
    <name evidence="6 10" type="primary">hflX</name>
    <name evidence="10" type="ORF">ICHIAU1_11120</name>
</gene>
<keyword evidence="1 6" id="KW-0963">Cytoplasm</keyword>
<keyword evidence="2 8" id="KW-0479">Metal-binding</keyword>
<comment type="function">
    <text evidence="6">GTPase that associates with the 50S ribosomal subunit and may have a role during protein synthesis or ribosome biogenesis.</text>
</comment>
<keyword evidence="3 6" id="KW-0547">Nucleotide-binding</keyword>
<dbReference type="OrthoDB" id="9812272at2"/>
<evidence type="ECO:0000256" key="3">
    <source>
        <dbReference type="ARBA" id="ARBA00022741"/>
    </source>
</evidence>
<dbReference type="CDD" id="cd01878">
    <property type="entry name" value="HflX"/>
    <property type="match status" value="1"/>
</dbReference>
<proteinExistence type="inferred from homology"/>
<keyword evidence="5 6" id="KW-0342">GTP-binding</keyword>
<dbReference type="FunFam" id="3.40.50.11060:FF:000001">
    <property type="entry name" value="GTPase HflX"/>
    <property type="match status" value="1"/>
</dbReference>
<dbReference type="Gene3D" id="6.10.250.2860">
    <property type="match status" value="1"/>
</dbReference>
<keyword evidence="4 8" id="KW-0460">Magnesium</keyword>
<dbReference type="FunFam" id="3.40.50.300:FF:000173">
    <property type="entry name" value="GTPase HflX"/>
    <property type="match status" value="1"/>
</dbReference>
<feature type="binding site" evidence="7">
    <location>
        <begin position="364"/>
        <end position="366"/>
    </location>
    <ligand>
        <name>GTP</name>
        <dbReference type="ChEBI" id="CHEBI:37565"/>
    </ligand>
</feature>
<feature type="binding site" evidence="7">
    <location>
        <begin position="226"/>
        <end position="233"/>
    </location>
    <ligand>
        <name>GTP</name>
        <dbReference type="ChEBI" id="CHEBI:37565"/>
    </ligand>
</feature>
<evidence type="ECO:0000256" key="7">
    <source>
        <dbReference type="PIRSR" id="PIRSR006809-1"/>
    </source>
</evidence>
<evidence type="ECO:0000256" key="2">
    <source>
        <dbReference type="ARBA" id="ARBA00022723"/>
    </source>
</evidence>
<dbReference type="GO" id="GO:0003924">
    <property type="term" value="F:GTPase activity"/>
    <property type="evidence" value="ECO:0007669"/>
    <property type="project" value="UniProtKB-UniRule"/>
</dbReference>
<comment type="subunit">
    <text evidence="6">Monomer. Associates with the 50S ribosomal subunit.</text>
</comment>
<organism evidence="10 11">
    <name type="scientific">Fluviibacter phosphoraccumulans</name>
    <dbReference type="NCBI Taxonomy" id="1751046"/>
    <lineage>
        <taxon>Bacteria</taxon>
        <taxon>Pseudomonadati</taxon>
        <taxon>Pseudomonadota</taxon>
        <taxon>Betaproteobacteria</taxon>
        <taxon>Rhodocyclales</taxon>
        <taxon>Fluviibacteraceae</taxon>
        <taxon>Fluviibacter</taxon>
    </lineage>
</organism>
<feature type="binding site" evidence="7">
    <location>
        <begin position="251"/>
        <end position="255"/>
    </location>
    <ligand>
        <name>GTP</name>
        <dbReference type="ChEBI" id="CHEBI:37565"/>
    </ligand>
</feature>
<sequence length="410" mass="44836">MTDNDPALAGLSDPRLARKSAQRLSAEQARERVLIVQVDFGNLDLDEAIEEVRMLAESAGADVADVMTCRRDRPDVALFVGSGKAEEIGQHAKALDAGLVIFNHSLSPVQQRNLEQVVHGRVIDRTSLILDIFALRAQSAEGKLQVELAQLEHLASRLIRGWTHLERQRGGIGMRGPGETQLETDRRLIGTRVKMLKERLARLAKQRRTQGRARSRQGVLTISLVGYTNAGKSTLFNALTHSGAYAADQLFATLDTTVRRVWLPEAGNVVIADTVGFIRDLPHTLVEAFKATLETTTQADLLLHVIDAANPARDLQIVEVNKVLAEIGASHVPQIRVYNKCDLTAAEPGVERDPYGKITRVRLSAQTGAGLPWLRAAIAEFARPDSENPESSSHSLELAPPPLLSPDVDQ</sequence>
<dbReference type="GO" id="GO:0005737">
    <property type="term" value="C:cytoplasm"/>
    <property type="evidence" value="ECO:0007669"/>
    <property type="project" value="UniProtKB-SubCell"/>
</dbReference>
<feature type="region of interest" description="Disordered" evidence="9">
    <location>
        <begin position="384"/>
        <end position="410"/>
    </location>
</feature>
<dbReference type="Proteomes" id="UP000463961">
    <property type="component" value="Chromosome"/>
</dbReference>
<dbReference type="HAMAP" id="MF_00900">
    <property type="entry name" value="GTPase_HflX"/>
    <property type="match status" value="1"/>
</dbReference>
<dbReference type="InterPro" id="IPR027417">
    <property type="entry name" value="P-loop_NTPase"/>
</dbReference>
<dbReference type="AlphaFoldDB" id="A0A679HR95"/>
<feature type="binding site" evidence="8">
    <location>
        <position position="253"/>
    </location>
    <ligand>
        <name>Mg(2+)</name>
        <dbReference type="ChEBI" id="CHEBI:18420"/>
    </ligand>
</feature>
<feature type="compositionally biased region" description="Low complexity" evidence="9">
    <location>
        <begin position="389"/>
        <end position="398"/>
    </location>
</feature>
<dbReference type="InterPro" id="IPR016496">
    <property type="entry name" value="GTPase_HflX"/>
</dbReference>
<feature type="binding site" evidence="7">
    <location>
        <begin position="273"/>
        <end position="276"/>
    </location>
    <ligand>
        <name>GTP</name>
        <dbReference type="ChEBI" id="CHEBI:37565"/>
    </ligand>
</feature>
<dbReference type="PANTHER" id="PTHR10229">
    <property type="entry name" value="GTP-BINDING PROTEIN HFLX"/>
    <property type="match status" value="1"/>
</dbReference>
<evidence type="ECO:0000256" key="5">
    <source>
        <dbReference type="ARBA" id="ARBA00023134"/>
    </source>
</evidence>
<comment type="subcellular location">
    <subcellularLocation>
        <location evidence="6">Cytoplasm</location>
    </subcellularLocation>
    <text evidence="6">May associate with membranes.</text>
</comment>
<evidence type="ECO:0000256" key="1">
    <source>
        <dbReference type="ARBA" id="ARBA00022490"/>
    </source>
</evidence>
<keyword evidence="11" id="KW-1185">Reference proteome</keyword>
<dbReference type="InterPro" id="IPR030394">
    <property type="entry name" value="G_HFLX_dom"/>
</dbReference>
<feature type="binding site" evidence="8">
    <location>
        <position position="233"/>
    </location>
    <ligand>
        <name>Mg(2+)</name>
        <dbReference type="ChEBI" id="CHEBI:18420"/>
    </ligand>
</feature>
<dbReference type="InterPro" id="IPR042108">
    <property type="entry name" value="GTPase_HflX_N_sf"/>
</dbReference>
<accession>A0A679HR95</accession>
<dbReference type="InterPro" id="IPR032305">
    <property type="entry name" value="GTP-bd_M"/>
</dbReference>
<dbReference type="Gene3D" id="3.40.50.300">
    <property type="entry name" value="P-loop containing nucleotide triphosphate hydrolases"/>
    <property type="match status" value="1"/>
</dbReference>
<evidence type="ECO:0000256" key="4">
    <source>
        <dbReference type="ARBA" id="ARBA00022842"/>
    </source>
</evidence>
<dbReference type="PIRSF" id="PIRSF006809">
    <property type="entry name" value="GTP-binding_hflX_prd"/>
    <property type="match status" value="1"/>
</dbReference>
<dbReference type="GO" id="GO:0046872">
    <property type="term" value="F:metal ion binding"/>
    <property type="evidence" value="ECO:0007669"/>
    <property type="project" value="UniProtKB-KW"/>
</dbReference>
<dbReference type="PRINTS" id="PR00326">
    <property type="entry name" value="GTP1OBG"/>
</dbReference>
<evidence type="ECO:0000313" key="10">
    <source>
        <dbReference type="EMBL" id="BBU68829.1"/>
    </source>
</evidence>
<dbReference type="NCBIfam" id="TIGR03156">
    <property type="entry name" value="GTP_HflX"/>
    <property type="match status" value="1"/>
</dbReference>
<feature type="binding site" evidence="7">
    <location>
        <begin position="339"/>
        <end position="342"/>
    </location>
    <ligand>
        <name>GTP</name>
        <dbReference type="ChEBI" id="CHEBI:37565"/>
    </ligand>
</feature>
<dbReference type="GO" id="GO:0043022">
    <property type="term" value="F:ribosome binding"/>
    <property type="evidence" value="ECO:0007669"/>
    <property type="project" value="TreeGrafter"/>
</dbReference>
<dbReference type="Gene3D" id="3.40.50.11060">
    <property type="entry name" value="GTPase HflX, N-terminal domain"/>
    <property type="match status" value="1"/>
</dbReference>
<comment type="cofactor">
    <cofactor evidence="8">
        <name>Mg(2+)</name>
        <dbReference type="ChEBI" id="CHEBI:18420"/>
    </cofactor>
</comment>
<name>A0A679HR95_9RHOO</name>
<dbReference type="Pfam" id="PF01926">
    <property type="entry name" value="MMR_HSR1"/>
    <property type="match status" value="1"/>
</dbReference>
<reference evidence="11" key="1">
    <citation type="submission" date="2020-01" db="EMBL/GenBank/DDBJ databases">
        <title>Phosphoaccumulans saitamaens gen. nov., sp. nov., a polyphosphate accumulating bacterium isolated from surface river water.</title>
        <authorList>
            <person name="Watanabe K."/>
            <person name="Suda W."/>
        </authorList>
    </citation>
    <scope>NUCLEOTIDE SEQUENCE [LARGE SCALE GENOMIC DNA]</scope>
    <source>
        <strain evidence="11">ICHIAU1</strain>
    </source>
</reference>
<dbReference type="PROSITE" id="PS51705">
    <property type="entry name" value="G_HFLX"/>
    <property type="match status" value="1"/>
</dbReference>
<dbReference type="NCBIfam" id="NF008280">
    <property type="entry name" value="PRK11058.1"/>
    <property type="match status" value="1"/>
</dbReference>
<protein>
    <recommendedName>
        <fullName evidence="6">GTPase HflX</fullName>
    </recommendedName>
    <alternativeName>
        <fullName evidence="6">GTP-binding protein HflX</fullName>
    </alternativeName>
</protein>
<dbReference type="GO" id="GO:0005525">
    <property type="term" value="F:GTP binding"/>
    <property type="evidence" value="ECO:0007669"/>
    <property type="project" value="UniProtKB-UniRule"/>
</dbReference>
<evidence type="ECO:0000256" key="6">
    <source>
        <dbReference type="HAMAP-Rule" id="MF_00900"/>
    </source>
</evidence>
<evidence type="ECO:0000256" key="8">
    <source>
        <dbReference type="PIRSR" id="PIRSR006809-2"/>
    </source>
</evidence>
<dbReference type="SUPFAM" id="SSF52540">
    <property type="entry name" value="P-loop containing nucleoside triphosphate hydrolases"/>
    <property type="match status" value="1"/>
</dbReference>
<dbReference type="EMBL" id="AP022345">
    <property type="protein sequence ID" value="BBU68829.1"/>
    <property type="molecule type" value="Genomic_DNA"/>
</dbReference>
<dbReference type="InterPro" id="IPR006073">
    <property type="entry name" value="GTP-bd"/>
</dbReference>
<comment type="similarity">
    <text evidence="6">Belongs to the TRAFAC class OBG-HflX-like GTPase superfamily. HflX GTPase family.</text>
</comment>